<feature type="chain" id="PRO_5010733941" description="Purple acid phosphatase N-terminal domain-containing protein" evidence="1">
    <location>
        <begin position="24"/>
        <end position="286"/>
    </location>
</feature>
<accession>A0A1V1NX34</accession>
<dbReference type="Pfam" id="PF16656">
    <property type="entry name" value="Pur_ac_phosph_N"/>
    <property type="match status" value="1"/>
</dbReference>
<evidence type="ECO:0000259" key="2">
    <source>
        <dbReference type="Pfam" id="PF16656"/>
    </source>
</evidence>
<dbReference type="GO" id="GO:0003993">
    <property type="term" value="F:acid phosphatase activity"/>
    <property type="evidence" value="ECO:0007669"/>
    <property type="project" value="InterPro"/>
</dbReference>
<evidence type="ECO:0000313" key="4">
    <source>
        <dbReference type="Proteomes" id="UP000189670"/>
    </source>
</evidence>
<dbReference type="EMBL" id="ATBP01001523">
    <property type="protein sequence ID" value="ETR67172.1"/>
    <property type="molecule type" value="Genomic_DNA"/>
</dbReference>
<dbReference type="AlphaFoldDB" id="A0A1V1NX34"/>
<proteinExistence type="predicted"/>
<organism evidence="3 4">
    <name type="scientific">Candidatus Magnetoglobus multicellularis str. Araruama</name>
    <dbReference type="NCBI Taxonomy" id="890399"/>
    <lineage>
        <taxon>Bacteria</taxon>
        <taxon>Pseudomonadati</taxon>
        <taxon>Thermodesulfobacteriota</taxon>
        <taxon>Desulfobacteria</taxon>
        <taxon>Desulfobacterales</taxon>
        <taxon>Desulfobacteraceae</taxon>
        <taxon>Candidatus Magnetoglobus</taxon>
    </lineage>
</organism>
<comment type="caution">
    <text evidence="3">The sequence shown here is derived from an EMBL/GenBank/DDBJ whole genome shotgun (WGS) entry which is preliminary data.</text>
</comment>
<name>A0A1V1NX34_9BACT</name>
<sequence length="286" mass="32911">MIANIVVSVSLFLLYCISFNAFAGDPINTRITNIRGTQFTVSWTTMQQETGQIKFGENPDNTDNWQVSHDDRGREIVDDIHHITLRHLIPETIYYFDIESGDTIDNQHGKHHNQKTSVILDVPDGSCHAVGQVFIDNENKRPAYDSIIYMTIHNNEPDQQTSSTESCILSQNNGGYWAIEMANAVTLSHDSRYRFRCNDSRALIEVESGYNGFARIITLLMDNTMGYMPTISLDNEIRDILFILDFLSNKHYDFQINYFRYDKNEDSRINLSDILMMLENIASQQE</sequence>
<keyword evidence="1" id="KW-0732">Signal</keyword>
<protein>
    <recommendedName>
        <fullName evidence="2">Purple acid phosphatase N-terminal domain-containing protein</fullName>
    </recommendedName>
</protein>
<evidence type="ECO:0000256" key="1">
    <source>
        <dbReference type="SAM" id="SignalP"/>
    </source>
</evidence>
<dbReference type="CDD" id="cd00063">
    <property type="entry name" value="FN3"/>
    <property type="match status" value="1"/>
</dbReference>
<dbReference type="InterPro" id="IPR008963">
    <property type="entry name" value="Purple_acid_Pase-like_N"/>
</dbReference>
<dbReference type="InterPro" id="IPR003961">
    <property type="entry name" value="FN3_dom"/>
</dbReference>
<dbReference type="SUPFAM" id="SSF49363">
    <property type="entry name" value="Purple acid phosphatase, N-terminal domain"/>
    <property type="match status" value="1"/>
</dbReference>
<evidence type="ECO:0000313" key="3">
    <source>
        <dbReference type="EMBL" id="ETR67172.1"/>
    </source>
</evidence>
<gene>
    <name evidence="3" type="ORF">OMM_05285</name>
</gene>
<feature type="domain" description="Purple acid phosphatase N-terminal" evidence="2">
    <location>
        <begin position="27"/>
        <end position="102"/>
    </location>
</feature>
<dbReference type="Gene3D" id="2.60.40.380">
    <property type="entry name" value="Purple acid phosphatase-like, N-terminal"/>
    <property type="match status" value="1"/>
</dbReference>
<dbReference type="InterPro" id="IPR015914">
    <property type="entry name" value="PAPs_N"/>
</dbReference>
<feature type="signal peptide" evidence="1">
    <location>
        <begin position="1"/>
        <end position="23"/>
    </location>
</feature>
<dbReference type="GO" id="GO:0046872">
    <property type="term" value="F:metal ion binding"/>
    <property type="evidence" value="ECO:0007669"/>
    <property type="project" value="InterPro"/>
</dbReference>
<reference evidence="4" key="1">
    <citation type="submission" date="2012-11" db="EMBL/GenBank/DDBJ databases">
        <authorList>
            <person name="Lucero-Rivera Y.E."/>
            <person name="Tovar-Ramirez D."/>
        </authorList>
    </citation>
    <scope>NUCLEOTIDE SEQUENCE [LARGE SCALE GENOMIC DNA]</scope>
    <source>
        <strain evidence="4">Araruama</strain>
    </source>
</reference>
<dbReference type="Proteomes" id="UP000189670">
    <property type="component" value="Unassembled WGS sequence"/>
</dbReference>